<dbReference type="PANTHER" id="PTHR43857">
    <property type="entry name" value="BLR7761 PROTEIN"/>
    <property type="match status" value="1"/>
</dbReference>
<comment type="caution">
    <text evidence="1">The sequence shown here is derived from an EMBL/GenBank/DDBJ whole genome shotgun (WGS) entry which is preliminary data.</text>
</comment>
<dbReference type="InterPro" id="IPR006175">
    <property type="entry name" value="YjgF/YER057c/UK114"/>
</dbReference>
<organism evidence="1 2">
    <name type="scientific">Williamsia marianensis</name>
    <dbReference type="NCBI Taxonomy" id="85044"/>
    <lineage>
        <taxon>Bacteria</taxon>
        <taxon>Bacillati</taxon>
        <taxon>Actinomycetota</taxon>
        <taxon>Actinomycetes</taxon>
        <taxon>Mycobacteriales</taxon>
        <taxon>Nocardiaceae</taxon>
        <taxon>Williamsia</taxon>
    </lineage>
</organism>
<evidence type="ECO:0000313" key="2">
    <source>
        <dbReference type="Proteomes" id="UP000274762"/>
    </source>
</evidence>
<name>A0A495JYV3_WILMA</name>
<dbReference type="OrthoDB" id="9799840at2"/>
<dbReference type="PANTHER" id="PTHR43857:SF1">
    <property type="entry name" value="YJGH FAMILY PROTEIN"/>
    <property type="match status" value="1"/>
</dbReference>
<dbReference type="InterPro" id="IPR035959">
    <property type="entry name" value="RutC-like_sf"/>
</dbReference>
<evidence type="ECO:0000313" key="1">
    <source>
        <dbReference type="EMBL" id="RKR93454.1"/>
    </source>
</evidence>
<protein>
    <submittedName>
        <fullName evidence="1">Enamine deaminase RidA (YjgF/YER057c/UK114 family)</fullName>
    </submittedName>
</protein>
<gene>
    <name evidence="1" type="ORF">DFJ75_0238</name>
</gene>
<dbReference type="Pfam" id="PF01042">
    <property type="entry name" value="Ribonuc_L-PSP"/>
    <property type="match status" value="1"/>
</dbReference>
<sequence>MSHTIVNPEGLHDPVPFGYSHTASVPSGAELVFVAGQYGSGLDGMVISPDFAGQVKQAFSNLGVALAAHGLDLGNVVQLRTYVVGPDFEKLGVIGQAVQGSGAAPPTQTVIGVAGLAMPDILFEVEAVAARPLADQT</sequence>
<reference evidence="1 2" key="1">
    <citation type="submission" date="2018-10" db="EMBL/GenBank/DDBJ databases">
        <title>Sequencing the genomes of 1000 actinobacteria strains.</title>
        <authorList>
            <person name="Klenk H.-P."/>
        </authorList>
    </citation>
    <scope>NUCLEOTIDE SEQUENCE [LARGE SCALE GENOMIC DNA]</scope>
    <source>
        <strain evidence="1 2">DSM 44343</strain>
    </source>
</reference>
<proteinExistence type="predicted"/>
<dbReference type="SUPFAM" id="SSF55298">
    <property type="entry name" value="YjgF-like"/>
    <property type="match status" value="1"/>
</dbReference>
<accession>A0A495JYV3</accession>
<dbReference type="AlphaFoldDB" id="A0A495JYV3"/>
<dbReference type="RefSeq" id="WP_062796410.1">
    <property type="nucleotide sequence ID" value="NZ_CBCRXS010000001.1"/>
</dbReference>
<dbReference type="Proteomes" id="UP000274762">
    <property type="component" value="Unassembled WGS sequence"/>
</dbReference>
<dbReference type="Gene3D" id="3.30.1330.40">
    <property type="entry name" value="RutC-like"/>
    <property type="match status" value="1"/>
</dbReference>
<dbReference type="EMBL" id="RBKV01000001">
    <property type="protein sequence ID" value="RKR93454.1"/>
    <property type="molecule type" value="Genomic_DNA"/>
</dbReference>